<keyword evidence="11" id="KW-0238">DNA-binding</keyword>
<dbReference type="PROSITE" id="PS51785">
    <property type="entry name" value="EXOI_C"/>
    <property type="match status" value="1"/>
</dbReference>
<evidence type="ECO:0000256" key="12">
    <source>
        <dbReference type="ARBA" id="ARBA00023204"/>
    </source>
</evidence>
<dbReference type="FunFam" id="3.30.420.10:FF:000033">
    <property type="entry name" value="Exodeoxyribonuclease I"/>
    <property type="match status" value="1"/>
</dbReference>
<keyword evidence="9" id="KW-0269">Exonuclease</keyword>
<evidence type="ECO:0000256" key="3">
    <source>
        <dbReference type="ARBA" id="ARBA00012108"/>
    </source>
</evidence>
<dbReference type="InterPro" id="IPR023607">
    <property type="entry name" value="Exodeoxyribonuclease_I"/>
</dbReference>
<accession>A0A3B0ZZ25</accession>
<dbReference type="GO" id="GO:0008310">
    <property type="term" value="F:single-stranded DNA 3'-5' DNA exonuclease activity"/>
    <property type="evidence" value="ECO:0007669"/>
    <property type="project" value="UniProtKB-EC"/>
</dbReference>
<dbReference type="Gene3D" id="3.30.420.10">
    <property type="entry name" value="Ribonuclease H-like superfamily/Ribonuclease H"/>
    <property type="match status" value="1"/>
</dbReference>
<dbReference type="InterPro" id="IPR013620">
    <property type="entry name" value="Exonuc_1_SH3"/>
</dbReference>
<keyword evidence="7" id="KW-0227">DNA damage</keyword>
<proteinExistence type="predicted"/>
<keyword evidence="10" id="KW-0460">Magnesium</keyword>
<dbReference type="GO" id="GO:0000175">
    <property type="term" value="F:3'-5'-RNA exonuclease activity"/>
    <property type="evidence" value="ECO:0007669"/>
    <property type="project" value="InterPro"/>
</dbReference>
<sequence>MSADSIYWHDYETFGVDPRRDRPAQFAGIRTDLDLNIIDEPLVLYCRPANDFLPQPDACLVTGITPQHALQEGLPEAEFIARIHAEFSRSHTCVAGYNSIRFDDEVTRNVLYRNFFDPYAREWQNGNSRWDIIDLVRVTHALRPEGIEWPRHVDGKPSFRLEDLTKANELNHQSAHDALSDVHATIAIARLVRDKQPRLYDYIFRHRSKQQVGRLLNVAKMLPVLHVSSMYPAELGCIALVAPLANHPSNRNEIVVYDLRHDPSAYINLSIDDLRQRLFTRRSELPKDIERLPVKTIHINKCPIVVPENTLTAGMAEKWLIDTSACQQHLEIIRGNPHFISLLLSAYKQHEFAPESDPDLMIYSGGFFSDIDRQKMEKIRHASPEQLKALDVPFQDQRIPEMLFRYRARNYPQTLSVDEMMCWNEYRLQRLTDPSFNASIIEREYVTRINELLASVDTTEQQRGILKALLTYRQVVLNIQE</sequence>
<dbReference type="CDD" id="cd06138">
    <property type="entry name" value="ExoI_N"/>
    <property type="match status" value="1"/>
</dbReference>
<dbReference type="NCBIfam" id="NF008746">
    <property type="entry name" value="PRK11779.1"/>
    <property type="match status" value="1"/>
</dbReference>
<dbReference type="PANTHER" id="PTHR11046:SF11">
    <property type="entry name" value="EXODEOXYRIBONUCLEASE I"/>
    <property type="match status" value="1"/>
</dbReference>
<evidence type="ECO:0000256" key="8">
    <source>
        <dbReference type="ARBA" id="ARBA00022801"/>
    </source>
</evidence>
<dbReference type="Pfam" id="PF26016">
    <property type="entry name" value="ExoI_C"/>
    <property type="match status" value="1"/>
</dbReference>
<dbReference type="InterPro" id="IPR022894">
    <property type="entry name" value="Oligoribonuclease"/>
</dbReference>
<evidence type="ECO:0000256" key="11">
    <source>
        <dbReference type="ARBA" id="ARBA00023125"/>
    </source>
</evidence>
<organism evidence="17">
    <name type="scientific">hydrothermal vent metagenome</name>
    <dbReference type="NCBI Taxonomy" id="652676"/>
    <lineage>
        <taxon>unclassified sequences</taxon>
        <taxon>metagenomes</taxon>
        <taxon>ecological metagenomes</taxon>
    </lineage>
</organism>
<dbReference type="PIRSF" id="PIRSF000977">
    <property type="entry name" value="Exodeoxyribonuclease_I"/>
    <property type="match status" value="1"/>
</dbReference>
<dbReference type="Pfam" id="PF00929">
    <property type="entry name" value="RNase_T"/>
    <property type="match status" value="1"/>
</dbReference>
<evidence type="ECO:0000313" key="17">
    <source>
        <dbReference type="EMBL" id="VAW92627.1"/>
    </source>
</evidence>
<evidence type="ECO:0000256" key="9">
    <source>
        <dbReference type="ARBA" id="ARBA00022839"/>
    </source>
</evidence>
<evidence type="ECO:0000256" key="1">
    <source>
        <dbReference type="ARBA" id="ARBA00000563"/>
    </source>
</evidence>
<evidence type="ECO:0000256" key="6">
    <source>
        <dbReference type="ARBA" id="ARBA00022723"/>
    </source>
</evidence>
<evidence type="ECO:0000256" key="2">
    <source>
        <dbReference type="ARBA" id="ARBA00001946"/>
    </source>
</evidence>
<dbReference type="Gene3D" id="1.10.287.1240">
    <property type="match status" value="1"/>
</dbReference>
<dbReference type="Gene3D" id="3.30.1520.20">
    <property type="entry name" value="Exonuclease ExoI, domain 2"/>
    <property type="match status" value="1"/>
</dbReference>
<feature type="domain" description="ExoI C-terminal" evidence="16">
    <location>
        <begin position="354"/>
        <end position="477"/>
    </location>
</feature>
<dbReference type="Pfam" id="PF08411">
    <property type="entry name" value="ExoI_SH3"/>
    <property type="match status" value="1"/>
</dbReference>
<name>A0A3B0ZZ25_9ZZZZ</name>
<comment type="catalytic activity">
    <reaction evidence="1">
        <text>Exonucleolytic cleavage in the 3'- to 5'-direction to yield nucleoside 5'-phosphates.</text>
        <dbReference type="EC" id="3.1.11.1"/>
    </reaction>
</comment>
<evidence type="ECO:0000256" key="10">
    <source>
        <dbReference type="ARBA" id="ARBA00022842"/>
    </source>
</evidence>
<dbReference type="SUPFAM" id="SSF53098">
    <property type="entry name" value="Ribonuclease H-like"/>
    <property type="match status" value="1"/>
</dbReference>
<dbReference type="InterPro" id="IPR036397">
    <property type="entry name" value="RNaseH_sf"/>
</dbReference>
<keyword evidence="5" id="KW-0540">Nuclease</keyword>
<evidence type="ECO:0000256" key="13">
    <source>
        <dbReference type="ARBA" id="ARBA00031220"/>
    </source>
</evidence>
<dbReference type="PANTHER" id="PTHR11046">
    <property type="entry name" value="OLIGORIBONUCLEASE, MITOCHONDRIAL"/>
    <property type="match status" value="1"/>
</dbReference>
<keyword evidence="8 17" id="KW-0378">Hydrolase</keyword>
<dbReference type="GO" id="GO:0046872">
    <property type="term" value="F:metal ion binding"/>
    <property type="evidence" value="ECO:0007669"/>
    <property type="project" value="UniProtKB-KW"/>
</dbReference>
<dbReference type="InterPro" id="IPR034747">
    <property type="entry name" value="EXOI_SH3"/>
</dbReference>
<dbReference type="EC" id="3.1.11.1" evidence="3"/>
<dbReference type="FunFam" id="1.20.1280.70:FF:000001">
    <property type="entry name" value="Exodeoxyribonuclease I"/>
    <property type="match status" value="1"/>
</dbReference>
<keyword evidence="6" id="KW-0479">Metal-binding</keyword>
<evidence type="ECO:0000259" key="16">
    <source>
        <dbReference type="PROSITE" id="PS51785"/>
    </source>
</evidence>
<evidence type="ECO:0000256" key="7">
    <source>
        <dbReference type="ARBA" id="ARBA00022763"/>
    </source>
</evidence>
<dbReference type="EMBL" id="UOFU01000002">
    <property type="protein sequence ID" value="VAW92627.1"/>
    <property type="molecule type" value="Genomic_DNA"/>
</dbReference>
<dbReference type="GO" id="GO:0006281">
    <property type="term" value="P:DNA repair"/>
    <property type="evidence" value="ECO:0007669"/>
    <property type="project" value="UniProtKB-KW"/>
</dbReference>
<comment type="cofactor">
    <cofactor evidence="2">
        <name>Mg(2+)</name>
        <dbReference type="ChEBI" id="CHEBI:18420"/>
    </cofactor>
</comment>
<evidence type="ECO:0000256" key="4">
    <source>
        <dbReference type="ARBA" id="ARBA00019900"/>
    </source>
</evidence>
<evidence type="ECO:0000256" key="5">
    <source>
        <dbReference type="ARBA" id="ARBA00022722"/>
    </source>
</evidence>
<comment type="subunit">
    <text evidence="14">Monomer. Interacts with ssb (via C-terminus); this interaction stimulates the exonuclease activity by recruiting the enzyme to its substrate.</text>
</comment>
<gene>
    <name evidence="17" type="ORF">MNBD_GAMMA20-2189</name>
</gene>
<dbReference type="PROSITE" id="PS51784">
    <property type="entry name" value="EXOI_SH3"/>
    <property type="match status" value="1"/>
</dbReference>
<dbReference type="SMART" id="SM00479">
    <property type="entry name" value="EXOIII"/>
    <property type="match status" value="1"/>
</dbReference>
<dbReference type="GO" id="GO:0003677">
    <property type="term" value="F:DNA binding"/>
    <property type="evidence" value="ECO:0007669"/>
    <property type="project" value="UniProtKB-KW"/>
</dbReference>
<reference evidence="17" key="1">
    <citation type="submission" date="2018-06" db="EMBL/GenBank/DDBJ databases">
        <authorList>
            <person name="Zhirakovskaya E."/>
        </authorList>
    </citation>
    <scope>NUCLEOTIDE SEQUENCE</scope>
</reference>
<dbReference type="InterPro" id="IPR012337">
    <property type="entry name" value="RNaseH-like_sf"/>
</dbReference>
<dbReference type="AlphaFoldDB" id="A0A3B0ZZ25"/>
<dbReference type="InterPro" id="IPR038649">
    <property type="entry name" value="EXOI_SH3_sf"/>
</dbReference>
<dbReference type="InterPro" id="IPR013520">
    <property type="entry name" value="Ribonucl_H"/>
</dbReference>
<evidence type="ECO:0000259" key="15">
    <source>
        <dbReference type="PROSITE" id="PS51784"/>
    </source>
</evidence>
<dbReference type="InterPro" id="IPR058561">
    <property type="entry name" value="Exonuc_1_C"/>
</dbReference>
<protein>
    <recommendedName>
        <fullName evidence="4">Exodeoxyribonuclease I</fullName>
        <ecNumber evidence="3">3.1.11.1</ecNumber>
    </recommendedName>
    <alternativeName>
        <fullName evidence="13">DNA deoxyribophosphodiesterase</fullName>
    </alternativeName>
</protein>
<dbReference type="Gene3D" id="1.20.1280.70">
    <property type="entry name" value="Exonuclease ExoI, domain 3"/>
    <property type="match status" value="1"/>
</dbReference>
<keyword evidence="12" id="KW-0234">DNA repair</keyword>
<evidence type="ECO:0000256" key="14">
    <source>
        <dbReference type="ARBA" id="ARBA00046792"/>
    </source>
</evidence>
<feature type="domain" description="ExoI SH3-like" evidence="15">
    <location>
        <begin position="197"/>
        <end position="351"/>
    </location>
</feature>